<dbReference type="GO" id="GO:0019632">
    <property type="term" value="P:shikimate metabolic process"/>
    <property type="evidence" value="ECO:0007669"/>
    <property type="project" value="TreeGrafter"/>
</dbReference>
<dbReference type="GO" id="GO:0009423">
    <property type="term" value="P:chorismate biosynthetic process"/>
    <property type="evidence" value="ECO:0007669"/>
    <property type="project" value="TreeGrafter"/>
</dbReference>
<dbReference type="PANTHER" id="PTHR21089:SF1">
    <property type="entry name" value="BIFUNCTIONAL 3-DEHYDROQUINATE DEHYDRATASE_SHIKIMATE DEHYDROGENASE, CHLOROPLASTIC"/>
    <property type="match status" value="1"/>
</dbReference>
<organism evidence="2">
    <name type="scientific">freshwater metagenome</name>
    <dbReference type="NCBI Taxonomy" id="449393"/>
    <lineage>
        <taxon>unclassified sequences</taxon>
        <taxon>metagenomes</taxon>
        <taxon>ecological metagenomes</taxon>
    </lineage>
</organism>
<dbReference type="Gene3D" id="3.40.50.720">
    <property type="entry name" value="NAD(P)-binding Rossmann-like Domain"/>
    <property type="match status" value="1"/>
</dbReference>
<evidence type="ECO:0000259" key="1">
    <source>
        <dbReference type="Pfam" id="PF08501"/>
    </source>
</evidence>
<dbReference type="InterPro" id="IPR036291">
    <property type="entry name" value="NAD(P)-bd_dom_sf"/>
</dbReference>
<dbReference type="SUPFAM" id="SSF53223">
    <property type="entry name" value="Aminoacid dehydrogenase-like, N-terminal domain"/>
    <property type="match status" value="1"/>
</dbReference>
<feature type="domain" description="Shikimate dehydrogenase substrate binding N-terminal" evidence="1">
    <location>
        <begin position="6"/>
        <end position="86"/>
    </location>
</feature>
<dbReference type="InterPro" id="IPR046346">
    <property type="entry name" value="Aminoacid_DH-like_N_sf"/>
</dbReference>
<dbReference type="CDD" id="cd01065">
    <property type="entry name" value="NAD_bind_Shikimate_DH"/>
    <property type="match status" value="1"/>
</dbReference>
<sequence length="260" mass="27723">MFKSGVIGAPVGHSLSPRLHAAAFDFLSIEGESTAVEVDGSDEAHLLSLVRSFDALSVTFPLKEIMFGLCDETDDLARQIGAVNTIRCINNRIVGRNVDGEGFCRAIVGELDVDVRDAAVTIIGAGGAARSVIASLLNHGVGNIDVLLRSNRGQLESFGGDPRVRGVFASSATADLVINATPVSLTGDASSLPTAAVNGDTAFIDLSYEPSETPWMTEQREFSPRVANGLMMLIWQAKLQLDWWLNAEIPISILREAVSQ</sequence>
<dbReference type="InterPro" id="IPR013708">
    <property type="entry name" value="Shikimate_DH-bd_N"/>
</dbReference>
<gene>
    <name evidence="2" type="ORF">UFOPK3381_00016</name>
</gene>
<protein>
    <submittedName>
        <fullName evidence="2">Unannotated protein</fullName>
    </submittedName>
</protein>
<evidence type="ECO:0000313" key="2">
    <source>
        <dbReference type="EMBL" id="CAB4856793.1"/>
    </source>
</evidence>
<accession>A0A6J7CP78</accession>
<reference evidence="2" key="1">
    <citation type="submission" date="2020-05" db="EMBL/GenBank/DDBJ databases">
        <authorList>
            <person name="Chiriac C."/>
            <person name="Salcher M."/>
            <person name="Ghai R."/>
            <person name="Kavagutti S V."/>
        </authorList>
    </citation>
    <scope>NUCLEOTIDE SEQUENCE</scope>
</reference>
<dbReference type="AlphaFoldDB" id="A0A6J7CP78"/>
<proteinExistence type="predicted"/>
<dbReference type="SUPFAM" id="SSF51735">
    <property type="entry name" value="NAD(P)-binding Rossmann-fold domains"/>
    <property type="match status" value="1"/>
</dbReference>
<dbReference type="GO" id="GO:0004764">
    <property type="term" value="F:shikimate 3-dehydrogenase (NADP+) activity"/>
    <property type="evidence" value="ECO:0007669"/>
    <property type="project" value="InterPro"/>
</dbReference>
<name>A0A6J7CP78_9ZZZZ</name>
<dbReference type="PANTHER" id="PTHR21089">
    <property type="entry name" value="SHIKIMATE DEHYDROGENASE"/>
    <property type="match status" value="1"/>
</dbReference>
<dbReference type="Pfam" id="PF08501">
    <property type="entry name" value="Shikimate_dh_N"/>
    <property type="match status" value="1"/>
</dbReference>
<dbReference type="InterPro" id="IPR022893">
    <property type="entry name" value="Shikimate_DH_fam"/>
</dbReference>
<dbReference type="Gene3D" id="3.40.50.10860">
    <property type="entry name" value="Leucine Dehydrogenase, chain A, domain 1"/>
    <property type="match status" value="1"/>
</dbReference>
<dbReference type="EMBL" id="CAFBLN010000001">
    <property type="protein sequence ID" value="CAB4856793.1"/>
    <property type="molecule type" value="Genomic_DNA"/>
</dbReference>